<protein>
    <submittedName>
        <fullName evidence="2">DUF4435 domain-containing protein</fullName>
    </submittedName>
</protein>
<organism evidence="2">
    <name type="scientific">Acinetobacter baumannii</name>
    <dbReference type="NCBI Taxonomy" id="470"/>
    <lineage>
        <taxon>Bacteria</taxon>
        <taxon>Pseudomonadati</taxon>
        <taxon>Pseudomonadota</taxon>
        <taxon>Gammaproteobacteria</taxon>
        <taxon>Moraxellales</taxon>
        <taxon>Moraxellaceae</taxon>
        <taxon>Acinetobacter</taxon>
        <taxon>Acinetobacter calcoaceticus/baumannii complex</taxon>
    </lineage>
</organism>
<accession>A0A9P2L999</accession>
<reference evidence="2" key="1">
    <citation type="submission" date="2020-12" db="EMBL/GenBank/DDBJ databases">
        <authorList>
            <consortium name="Clinical and Environmental Microbiology Branch: Whole genome sequencing antimicrobial resistance pathogens in the healthcare setting"/>
        </authorList>
    </citation>
    <scope>NUCLEOTIDE SEQUENCE</scope>
    <source>
        <strain evidence="2">2018HL-00813</strain>
    </source>
</reference>
<dbReference type="AlphaFoldDB" id="A0A9P2L999"/>
<feature type="non-terminal residue" evidence="2">
    <location>
        <position position="146"/>
    </location>
</feature>
<dbReference type="InterPro" id="IPR029492">
    <property type="entry name" value="DUF4435"/>
</dbReference>
<evidence type="ECO:0000313" key="2">
    <source>
        <dbReference type="EMBL" id="EGY2376029.1"/>
    </source>
</evidence>
<proteinExistence type="predicted"/>
<gene>
    <name evidence="2" type="ORF">JHZ39_000340</name>
</gene>
<dbReference type="Pfam" id="PF14491">
    <property type="entry name" value="DUF4435"/>
    <property type="match status" value="1"/>
</dbReference>
<name>A0A9P2L999_ACIBA</name>
<dbReference type="EMBL" id="AAYLMQ010000002">
    <property type="protein sequence ID" value="EGY2376029.1"/>
    <property type="molecule type" value="Genomic_DNA"/>
</dbReference>
<sequence>MRQYLESTDVINSIKLLLKHPFYSDKLILVVEGTSDIRFFRSIFDYENIKLESIDGKKNLLLAMEELVNSHKGKIISICDADFDHIEDLEHQRNKFDIYLTDYHDSEVMMLKSGSLFSFIDEYSKDEYLLSLKSELLNNVFNASKA</sequence>
<evidence type="ECO:0000259" key="1">
    <source>
        <dbReference type="Pfam" id="PF14491"/>
    </source>
</evidence>
<feature type="domain" description="DUF4435" evidence="1">
    <location>
        <begin position="26"/>
        <end position="126"/>
    </location>
</feature>
<comment type="caution">
    <text evidence="2">The sequence shown here is derived from an EMBL/GenBank/DDBJ whole genome shotgun (WGS) entry which is preliminary data.</text>
</comment>